<dbReference type="Proteomes" id="UP000319663">
    <property type="component" value="Unassembled WGS sequence"/>
</dbReference>
<sequence>MDGQACLPSLPGHASVLPELEGNAGFQQLDENEEFLLLSVAEITDEPVSPTLKTVMNKGNESGFTERPKYSTTPLVMERPKSSGINVADFSFTKPLRHGKNISFLASAKQTSAKQTSQNSTPTDNLYENVASPNTEQDMNNTGGAPSLPENQFEDHHLALETNDRFPRYETLHLSSEKMTRNDLKNSAANCGSQLVASKQPSFPDSASSSKANPTNEKTYKTSQVSLFRGNTKSRKANCPGRPEGSTRSSTTEDLSVSRGLGPANEQFRITKCRRRQNSRNAAEFRKSSNFPNENDSFQFSEDDLFQLLISRIRQREENEIVTANIQQQMEVDILDLKEENRTLKAQLESSIGRLQERNSEIKGYKIQIERWKAKLNKFKRFVSEFGKDYHILRQEASQLKEAKVSLDNEKQDILNTIEDVRKEIPKVSQSIADHKGHLTESKRIVNLLTQALVNSGEKAVQTKKQLCDEKRRVAVLESYIQHCSRSQAKQLGLIQEDQRNFQSKLDHAFESIGKSVESSQTTIQSMLGPVLHELLPLAKDLNEKCSTGKLDTQQVTNSISLLLTRIDSFTLQMTQDVAKSTKISVDASINLKEEVKAIKESINLDSALFKQLVTTQNTCDGFHQKLDAIRTKFGELEVLINKAEAREDGLVGQIDEFSKQLSEVQLRTQDSSLAPETLNQSIEDSAIQHRLEEVSGELRLVEQRLKAKDVENESIRQALLEVKTRAQDAEIKIAEAATEKSELQGKLQSIESKVREELNRASVIARDQIKAKFEQQIHKIMREKTDIENEMEKVKEQLEKAKKSLSESELGIKHKRNEYQSLILEKDNKIQCLKDTQTELYARLAAQETDIIRCKTLEDSISKQKILFQDKLDQANERIEKLSTKILKDERKLTDPSEEPQRTVESLREQLRKKEEECSLLQKELSAANSAKSSLETGKVKAKVEIHGLLRRVQESERWMKCIKRTLERVGIPSSKESFSETWEKLEALLRTVATSKPSPRPVSSSQPSTGFPSPLDPNSLKGNSTDPVLQKSMSPSHIFQRTEFIYRTQSITSGAYSSPGRQSPAQAVAVEKTSKPAPKTQGTKDIVPFRDMYKRLPSKKTCSQNEDLETLTEILWSTSANREPCTLTDGMQCPDPDSTGTEPLTEGAAGSKDELTKTRQKMVTFQAPNANTGVDHGGTPKRSDGRKFRTHTPLETRGARARHQIKRTYSRHEYRSALDEGDHRVIAESPCNRNTKRARVSAASCSKSRETPSASEYFDQRTSPASSDSTNRLPTTGNYSSQKRIVRGQRRGRKSRGKIVNYF</sequence>
<feature type="coiled-coil region" evidence="1">
    <location>
        <begin position="327"/>
        <end position="424"/>
    </location>
</feature>
<accession>A0A507R740</accession>
<keyword evidence="4" id="KW-1185">Reference proteome</keyword>
<feature type="region of interest" description="Disordered" evidence="2">
    <location>
        <begin position="1056"/>
        <end position="1086"/>
    </location>
</feature>
<protein>
    <submittedName>
        <fullName evidence="3">Uncharacterized protein</fullName>
    </submittedName>
</protein>
<feature type="compositionally biased region" description="Polar residues" evidence="2">
    <location>
        <begin position="1163"/>
        <end position="1174"/>
    </location>
</feature>
<reference evidence="3 4" key="1">
    <citation type="submission" date="2019-06" db="EMBL/GenBank/DDBJ databases">
        <title>Wine fermentation using esterase from Monascus purpureus.</title>
        <authorList>
            <person name="Geng C."/>
            <person name="Zhang Y."/>
        </authorList>
    </citation>
    <scope>NUCLEOTIDE SEQUENCE [LARGE SCALE GENOMIC DNA]</scope>
    <source>
        <strain evidence="3">HQ1</strain>
    </source>
</reference>
<feature type="region of interest" description="Disordered" evidence="2">
    <location>
        <begin position="195"/>
        <end position="261"/>
    </location>
</feature>
<feature type="compositionally biased region" description="Polar residues" evidence="2">
    <location>
        <begin position="1022"/>
        <end position="1035"/>
    </location>
</feature>
<evidence type="ECO:0000256" key="2">
    <source>
        <dbReference type="SAM" id="MobiDB-lite"/>
    </source>
</evidence>
<proteinExistence type="predicted"/>
<feature type="compositionally biased region" description="Basic residues" evidence="2">
    <location>
        <begin position="1201"/>
        <end position="1211"/>
    </location>
</feature>
<feature type="compositionally biased region" description="Polar residues" evidence="2">
    <location>
        <begin position="195"/>
        <end position="231"/>
    </location>
</feature>
<evidence type="ECO:0000313" key="3">
    <source>
        <dbReference type="EMBL" id="TQB77556.1"/>
    </source>
</evidence>
<feature type="compositionally biased region" description="Low complexity" evidence="2">
    <location>
        <begin position="997"/>
        <end position="1010"/>
    </location>
</feature>
<feature type="compositionally biased region" description="Polar residues" evidence="2">
    <location>
        <begin position="246"/>
        <end position="255"/>
    </location>
</feature>
<dbReference type="STRING" id="5098.A0A507R740"/>
<feature type="region of interest" description="Disordered" evidence="2">
    <location>
        <begin position="1236"/>
        <end position="1305"/>
    </location>
</feature>
<evidence type="ECO:0000313" key="4">
    <source>
        <dbReference type="Proteomes" id="UP000319663"/>
    </source>
</evidence>
<organism evidence="3 4">
    <name type="scientific">Monascus purpureus</name>
    <name type="common">Red mold</name>
    <name type="synonym">Monascus anka</name>
    <dbReference type="NCBI Taxonomy" id="5098"/>
    <lineage>
        <taxon>Eukaryota</taxon>
        <taxon>Fungi</taxon>
        <taxon>Dikarya</taxon>
        <taxon>Ascomycota</taxon>
        <taxon>Pezizomycotina</taxon>
        <taxon>Eurotiomycetes</taxon>
        <taxon>Eurotiomycetidae</taxon>
        <taxon>Eurotiales</taxon>
        <taxon>Aspergillaceae</taxon>
        <taxon>Monascus</taxon>
    </lineage>
</organism>
<feature type="compositionally biased region" description="Basic and acidic residues" evidence="2">
    <location>
        <begin position="1183"/>
        <end position="1200"/>
    </location>
</feature>
<dbReference type="EMBL" id="VIFY01000001">
    <property type="protein sequence ID" value="TQB77556.1"/>
    <property type="molecule type" value="Genomic_DNA"/>
</dbReference>
<feature type="coiled-coil region" evidence="1">
    <location>
        <begin position="692"/>
        <end position="812"/>
    </location>
</feature>
<evidence type="ECO:0000256" key="1">
    <source>
        <dbReference type="SAM" id="Coils"/>
    </source>
</evidence>
<comment type="caution">
    <text evidence="3">The sequence shown here is derived from an EMBL/GenBank/DDBJ whole genome shotgun (WGS) entry which is preliminary data.</text>
</comment>
<feature type="region of interest" description="Disordered" evidence="2">
    <location>
        <begin position="1128"/>
        <end position="1218"/>
    </location>
</feature>
<keyword evidence="1" id="KW-0175">Coiled coil</keyword>
<feature type="region of interest" description="Disordered" evidence="2">
    <location>
        <begin position="995"/>
        <end position="1035"/>
    </location>
</feature>
<feature type="compositionally biased region" description="Polar residues" evidence="2">
    <location>
        <begin position="1056"/>
        <end position="1067"/>
    </location>
</feature>
<feature type="compositionally biased region" description="Polar residues" evidence="2">
    <location>
        <begin position="1245"/>
        <end position="1284"/>
    </location>
</feature>
<feature type="compositionally biased region" description="Basic residues" evidence="2">
    <location>
        <begin position="1286"/>
        <end position="1299"/>
    </location>
</feature>
<feature type="coiled-coil region" evidence="1">
    <location>
        <begin position="866"/>
        <end position="932"/>
    </location>
</feature>
<name>A0A507R740_MONPU</name>
<gene>
    <name evidence="3" type="ORF">MPDQ_000097</name>
</gene>